<feature type="region of interest" description="Disordered" evidence="8">
    <location>
        <begin position="103"/>
        <end position="187"/>
    </location>
</feature>
<dbReference type="InterPro" id="IPR003954">
    <property type="entry name" value="RRM_euk-type"/>
</dbReference>
<keyword evidence="5" id="KW-0508">mRNA splicing</keyword>
<dbReference type="GO" id="GO:0006397">
    <property type="term" value="P:mRNA processing"/>
    <property type="evidence" value="ECO:0007669"/>
    <property type="project" value="UniProtKB-KW"/>
</dbReference>
<gene>
    <name evidence="10" type="ORF">RHGRI_014005</name>
</gene>
<accession>A0AAV6K846</accession>
<protein>
    <recommendedName>
        <fullName evidence="9">RRM domain-containing protein</fullName>
    </recommendedName>
</protein>
<feature type="compositionally biased region" description="Basic and acidic residues" evidence="8">
    <location>
        <begin position="173"/>
        <end position="187"/>
    </location>
</feature>
<dbReference type="Proteomes" id="UP000823749">
    <property type="component" value="Chromosome 5"/>
</dbReference>
<evidence type="ECO:0000313" key="11">
    <source>
        <dbReference type="Proteomes" id="UP000823749"/>
    </source>
</evidence>
<dbReference type="CDD" id="cd12311">
    <property type="entry name" value="RRM_SRSF2_SRSF8"/>
    <property type="match status" value="1"/>
</dbReference>
<evidence type="ECO:0000256" key="5">
    <source>
        <dbReference type="ARBA" id="ARBA00023187"/>
    </source>
</evidence>
<proteinExistence type="predicted"/>
<comment type="caution">
    <text evidence="10">The sequence shown here is derived from an EMBL/GenBank/DDBJ whole genome shotgun (WGS) entry which is preliminary data.</text>
</comment>
<dbReference type="PROSITE" id="PS50102">
    <property type="entry name" value="RRM"/>
    <property type="match status" value="1"/>
</dbReference>
<dbReference type="InterPro" id="IPR035979">
    <property type="entry name" value="RBD_domain_sf"/>
</dbReference>
<dbReference type="EMBL" id="JACTNZ010000005">
    <property type="protein sequence ID" value="KAG5548504.1"/>
    <property type="molecule type" value="Genomic_DNA"/>
</dbReference>
<keyword evidence="3" id="KW-0507">mRNA processing</keyword>
<dbReference type="FunFam" id="3.30.70.330:FF:000192">
    <property type="entry name" value="Serine/arginine-rich splicing factor SC35"/>
    <property type="match status" value="1"/>
</dbReference>
<dbReference type="InterPro" id="IPR012677">
    <property type="entry name" value="Nucleotide-bd_a/b_plait_sf"/>
</dbReference>
<dbReference type="GO" id="GO:0008380">
    <property type="term" value="P:RNA splicing"/>
    <property type="evidence" value="ECO:0007669"/>
    <property type="project" value="UniProtKB-KW"/>
</dbReference>
<evidence type="ECO:0000256" key="1">
    <source>
        <dbReference type="ARBA" id="ARBA00004123"/>
    </source>
</evidence>
<evidence type="ECO:0000313" key="10">
    <source>
        <dbReference type="EMBL" id="KAG5548504.1"/>
    </source>
</evidence>
<keyword evidence="6" id="KW-0539">Nucleus</keyword>
<feature type="compositionally biased region" description="Basic and acidic residues" evidence="8">
    <location>
        <begin position="126"/>
        <end position="161"/>
    </location>
</feature>
<evidence type="ECO:0000256" key="8">
    <source>
        <dbReference type="SAM" id="MobiDB-lite"/>
    </source>
</evidence>
<dbReference type="InterPro" id="IPR000504">
    <property type="entry name" value="RRM_dom"/>
</dbReference>
<dbReference type="Pfam" id="PF00076">
    <property type="entry name" value="RRM_1"/>
    <property type="match status" value="1"/>
</dbReference>
<dbReference type="GO" id="GO:0005634">
    <property type="term" value="C:nucleus"/>
    <property type="evidence" value="ECO:0007669"/>
    <property type="project" value="UniProtKB-SubCell"/>
</dbReference>
<comment type="subcellular location">
    <subcellularLocation>
        <location evidence="1">Nucleus</location>
    </subcellularLocation>
</comment>
<dbReference type="PANTHER" id="PTHR48028">
    <property type="entry name" value="GLYCINE-RICH RNA-BINDING PROTEIN RZ1A"/>
    <property type="match status" value="1"/>
</dbReference>
<keyword evidence="11" id="KW-1185">Reference proteome</keyword>
<keyword evidence="4 7" id="KW-0694">RNA-binding</keyword>
<evidence type="ECO:0000259" key="9">
    <source>
        <dbReference type="PROSITE" id="PS50102"/>
    </source>
</evidence>
<evidence type="ECO:0000256" key="4">
    <source>
        <dbReference type="ARBA" id="ARBA00022884"/>
    </source>
</evidence>
<sequence>MSHFGKSGPPDIIDTYSLLVLNISFRTTADDLFPYFDKYGKVVDIFIPRDRRTGESRGFAFVRYKYQDEAQKAVDRLDGRLIHGREIMVQFAKYGPNAERIDKGRVIEPVPRTSSRLRSHSPRRRYRDDYHRDYDYPRRRSRSRSLDRYDRDRYRGRERDYRHRSRSRSASLDYDRGRGKGRYDDDQSRMPPLVKIALVHGEVCPLARNPPPGVRVLTGAAMMKGLQPLEVFHQGVDLPILKALLLAILTLMSDAAGWIIGRREL</sequence>
<dbReference type="GO" id="GO:0003723">
    <property type="term" value="F:RNA binding"/>
    <property type="evidence" value="ECO:0007669"/>
    <property type="project" value="UniProtKB-UniRule"/>
</dbReference>
<dbReference type="SUPFAM" id="SSF54928">
    <property type="entry name" value="RNA-binding domain, RBD"/>
    <property type="match status" value="1"/>
</dbReference>
<dbReference type="SMART" id="SM00360">
    <property type="entry name" value="RRM"/>
    <property type="match status" value="1"/>
</dbReference>
<evidence type="ECO:0000256" key="2">
    <source>
        <dbReference type="ARBA" id="ARBA00022553"/>
    </source>
</evidence>
<organism evidence="10 11">
    <name type="scientific">Rhododendron griersonianum</name>
    <dbReference type="NCBI Taxonomy" id="479676"/>
    <lineage>
        <taxon>Eukaryota</taxon>
        <taxon>Viridiplantae</taxon>
        <taxon>Streptophyta</taxon>
        <taxon>Embryophyta</taxon>
        <taxon>Tracheophyta</taxon>
        <taxon>Spermatophyta</taxon>
        <taxon>Magnoliopsida</taxon>
        <taxon>eudicotyledons</taxon>
        <taxon>Gunneridae</taxon>
        <taxon>Pentapetalae</taxon>
        <taxon>asterids</taxon>
        <taxon>Ericales</taxon>
        <taxon>Ericaceae</taxon>
        <taxon>Ericoideae</taxon>
        <taxon>Rhodoreae</taxon>
        <taxon>Rhododendron</taxon>
    </lineage>
</organism>
<dbReference type="PANTHER" id="PTHR48028:SF4">
    <property type="entry name" value="SC35-LIKE SPLICING FACTOR"/>
    <property type="match status" value="1"/>
</dbReference>
<evidence type="ECO:0000256" key="3">
    <source>
        <dbReference type="ARBA" id="ARBA00022664"/>
    </source>
</evidence>
<feature type="compositionally biased region" description="Basic residues" evidence="8">
    <location>
        <begin position="115"/>
        <end position="125"/>
    </location>
</feature>
<dbReference type="AlphaFoldDB" id="A0AAV6K846"/>
<keyword evidence="2" id="KW-0597">Phosphoprotein</keyword>
<dbReference type="Gene3D" id="3.30.70.330">
    <property type="match status" value="1"/>
</dbReference>
<evidence type="ECO:0000256" key="7">
    <source>
        <dbReference type="PROSITE-ProRule" id="PRU00176"/>
    </source>
</evidence>
<feature type="domain" description="RRM" evidence="9">
    <location>
        <begin position="16"/>
        <end position="94"/>
    </location>
</feature>
<dbReference type="InterPro" id="IPR051106">
    <property type="entry name" value="RNA-bind/splicing_reg"/>
</dbReference>
<dbReference type="SMART" id="SM00361">
    <property type="entry name" value="RRM_1"/>
    <property type="match status" value="1"/>
</dbReference>
<name>A0AAV6K846_9ERIC</name>
<reference evidence="10" key="1">
    <citation type="submission" date="2020-08" db="EMBL/GenBank/DDBJ databases">
        <title>Plant Genome Project.</title>
        <authorList>
            <person name="Zhang R.-G."/>
        </authorList>
    </citation>
    <scope>NUCLEOTIDE SEQUENCE</scope>
    <source>
        <strain evidence="10">WSP0</strain>
        <tissue evidence="10">Leaf</tissue>
    </source>
</reference>
<evidence type="ECO:0000256" key="6">
    <source>
        <dbReference type="ARBA" id="ARBA00023242"/>
    </source>
</evidence>